<evidence type="ECO:0000256" key="3">
    <source>
        <dbReference type="ARBA" id="ARBA00022448"/>
    </source>
</evidence>
<dbReference type="SUPFAM" id="SSF53850">
    <property type="entry name" value="Periplasmic binding protein-like II"/>
    <property type="match status" value="1"/>
</dbReference>
<evidence type="ECO:0000256" key="2">
    <source>
        <dbReference type="ARBA" id="ARBA00005695"/>
    </source>
</evidence>
<keyword evidence="3" id="KW-0813">Transport</keyword>
<dbReference type="Proteomes" id="UP001519308">
    <property type="component" value="Unassembled WGS sequence"/>
</dbReference>
<dbReference type="PANTHER" id="PTHR30290:SF9">
    <property type="entry name" value="OLIGOPEPTIDE-BINDING PROTEIN APPA"/>
    <property type="match status" value="1"/>
</dbReference>
<dbReference type="CDD" id="cd00995">
    <property type="entry name" value="PBP2_NikA_DppA_OppA_like"/>
    <property type="match status" value="1"/>
</dbReference>
<accession>A0ABS4JY89</accession>
<protein>
    <submittedName>
        <fullName evidence="7">ABC-type transport system substrate-binding protein/uncharacterized protein YukE</fullName>
    </submittedName>
</protein>
<evidence type="ECO:0000256" key="5">
    <source>
        <dbReference type="PROSITE-ProRule" id="PRU00284"/>
    </source>
</evidence>
<dbReference type="SUPFAM" id="SSF58104">
    <property type="entry name" value="Methyl-accepting chemotaxis protein (MCP) signaling domain"/>
    <property type="match status" value="1"/>
</dbReference>
<dbReference type="CDD" id="cd11386">
    <property type="entry name" value="MCP_signal"/>
    <property type="match status" value="1"/>
</dbReference>
<keyword evidence="5" id="KW-0807">Transducer</keyword>
<evidence type="ECO:0000256" key="1">
    <source>
        <dbReference type="ARBA" id="ARBA00004193"/>
    </source>
</evidence>
<comment type="similarity">
    <text evidence="2">Belongs to the bacterial solute-binding protein 5 family.</text>
</comment>
<dbReference type="Pfam" id="PF00496">
    <property type="entry name" value="SBP_bac_5"/>
    <property type="match status" value="1"/>
</dbReference>
<proteinExistence type="inferred from homology"/>
<dbReference type="Gene3D" id="1.10.287.950">
    <property type="entry name" value="Methyl-accepting chemotaxis protein"/>
    <property type="match status" value="1"/>
</dbReference>
<dbReference type="PROSITE" id="PS01040">
    <property type="entry name" value="SBP_BACTERIAL_5"/>
    <property type="match status" value="1"/>
</dbReference>
<dbReference type="Gene3D" id="3.10.105.10">
    <property type="entry name" value="Dipeptide-binding Protein, Domain 3"/>
    <property type="match status" value="1"/>
</dbReference>
<dbReference type="EMBL" id="JAGGLL010000002">
    <property type="protein sequence ID" value="MBP2020503.1"/>
    <property type="molecule type" value="Genomic_DNA"/>
</dbReference>
<name>A0ABS4JY89_9CLOT</name>
<evidence type="ECO:0000259" key="6">
    <source>
        <dbReference type="PROSITE" id="PS50111"/>
    </source>
</evidence>
<organism evidence="7 8">
    <name type="scientific">Clostridium punense</name>
    <dbReference type="NCBI Taxonomy" id="1054297"/>
    <lineage>
        <taxon>Bacteria</taxon>
        <taxon>Bacillati</taxon>
        <taxon>Bacillota</taxon>
        <taxon>Clostridia</taxon>
        <taxon>Eubacteriales</taxon>
        <taxon>Clostridiaceae</taxon>
        <taxon>Clostridium</taxon>
    </lineage>
</organism>
<dbReference type="PANTHER" id="PTHR30290">
    <property type="entry name" value="PERIPLASMIC BINDING COMPONENT OF ABC TRANSPORTER"/>
    <property type="match status" value="1"/>
</dbReference>
<evidence type="ECO:0000313" key="8">
    <source>
        <dbReference type="Proteomes" id="UP001519308"/>
    </source>
</evidence>
<dbReference type="InterPro" id="IPR039424">
    <property type="entry name" value="SBP_5"/>
</dbReference>
<reference evidence="7 8" key="1">
    <citation type="submission" date="2021-03" db="EMBL/GenBank/DDBJ databases">
        <title>Genomic Encyclopedia of Type Strains, Phase IV (KMG-IV): sequencing the most valuable type-strain genomes for metagenomic binning, comparative biology and taxonomic classification.</title>
        <authorList>
            <person name="Goeker M."/>
        </authorList>
    </citation>
    <scope>NUCLEOTIDE SEQUENCE [LARGE SCALE GENOMIC DNA]</scope>
    <source>
        <strain evidence="7 8">DSM 28650</strain>
    </source>
</reference>
<keyword evidence="8" id="KW-1185">Reference proteome</keyword>
<dbReference type="RefSeq" id="WP_021284762.1">
    <property type="nucleotide sequence ID" value="NZ_JAGGLL010000002.1"/>
</dbReference>
<dbReference type="Gene3D" id="3.90.76.10">
    <property type="entry name" value="Dipeptide-binding Protein, Domain 1"/>
    <property type="match status" value="1"/>
</dbReference>
<evidence type="ECO:0000313" key="7">
    <source>
        <dbReference type="EMBL" id="MBP2020503.1"/>
    </source>
</evidence>
<dbReference type="Gene3D" id="3.40.190.10">
    <property type="entry name" value="Periplasmic binding protein-like II"/>
    <property type="match status" value="1"/>
</dbReference>
<dbReference type="Pfam" id="PF00015">
    <property type="entry name" value="MCPsignal"/>
    <property type="match status" value="1"/>
</dbReference>
<dbReference type="SMART" id="SM00283">
    <property type="entry name" value="MA"/>
    <property type="match status" value="1"/>
</dbReference>
<dbReference type="InterPro" id="IPR004089">
    <property type="entry name" value="MCPsignal_dom"/>
</dbReference>
<gene>
    <name evidence="7" type="ORF">J2Z44_000287</name>
</gene>
<comment type="subcellular location">
    <subcellularLocation>
        <location evidence="1">Cell membrane</location>
        <topology evidence="1">Lipid-anchor</topology>
    </subcellularLocation>
</comment>
<dbReference type="InterPro" id="IPR000914">
    <property type="entry name" value="SBP_5_dom"/>
</dbReference>
<feature type="domain" description="Methyl-accepting transducer" evidence="6">
    <location>
        <begin position="50"/>
        <end position="286"/>
    </location>
</feature>
<dbReference type="InterPro" id="IPR023765">
    <property type="entry name" value="SBP_5_CS"/>
</dbReference>
<evidence type="ECO:0000256" key="4">
    <source>
        <dbReference type="ARBA" id="ARBA00022729"/>
    </source>
</evidence>
<keyword evidence="4" id="KW-0732">Signal</keyword>
<dbReference type="PROSITE" id="PS50111">
    <property type="entry name" value="CHEMOTAXIS_TRANSDUC_2"/>
    <property type="match status" value="1"/>
</dbReference>
<sequence>MFGKKKKTVASEDMNSSIAFDSITEINSTGSNLPMLKYNQQCISQRIVNKVEDATSVTENLISMINDIASQVEVQMESIEKVSDGVREYSAFAEEVMANTDNTRSIAEETLVTARKGTEAVHKSIDAMDEIKSSVDNVSSLVNNLSHKATQINDMLEIIKSISKQTNLLALNAAIEAARAGEAGKGFTVVATEVKKLAEMSAESAEHISKNIVEINNSVAQTLDAMKVSSSKVNEGTEIAHNTLQVFDEITEAVTSTTEVVKEISNATASQTNVLEKIMYATEDMTKVAAHLEQMAQYASLNTAYTKTSLIALDDVSKDMQILTNELLNEIKISEEKKETVLRTCQGKPLSIDPANCIDMDGNQILSNVHSGLISLSPEGNILPGIAKSWYVEEDGLTWIFNLRKGIKFHNGKEVTSEDVVYSLQRLLDPNLKADNAWYLDFLEGAHEFISRQASSVSGIKALDKYRVKLKLMSPYMGFLLNLGQVATSIMCKDDSLKGNITGCGAFVIKEFTDNICILEAFKDYYGGTPYVDKVEINFNTSDSINKFINGDYDFIVADTDNAISEIKSKTGLEPKVAGVLGSAYFALNLESSSPLVHSKEARKAINLAINKDRIVKEVLGRLGIASKGPIPPAMLNGTTGKGYDYNPSLAKSILQKEGLTNKTFKINLRDTDTEDTTNGKVFKLIVEDLNSIGIKCDIKLVKASEYMKADVIKNCDGFMSRWIADTGDLDNFLQPIFNYENPTNFTRYNSKEVMELLDLAKKVINPQKRLEMYKQIQNIVVDDAPWIFLYHPQKAFVHKKEVLGLRQSITGAYNYDDVIIS</sequence>
<comment type="caution">
    <text evidence="7">The sequence shown here is derived from an EMBL/GenBank/DDBJ whole genome shotgun (WGS) entry which is preliminary data.</text>
</comment>